<proteinExistence type="predicted"/>
<evidence type="ECO:0000256" key="7">
    <source>
        <dbReference type="SAM" id="MobiDB-lite"/>
    </source>
</evidence>
<feature type="region of interest" description="Disordered" evidence="7">
    <location>
        <begin position="438"/>
        <end position="461"/>
    </location>
</feature>
<evidence type="ECO:0000256" key="8">
    <source>
        <dbReference type="SAM" id="Phobius"/>
    </source>
</evidence>
<keyword evidence="5 8" id="KW-1133">Transmembrane helix</keyword>
<evidence type="ECO:0000313" key="10">
    <source>
        <dbReference type="EMBL" id="ACO66512.1"/>
    </source>
</evidence>
<dbReference type="Pfam" id="PF23452">
    <property type="entry name" value="HPAT"/>
    <property type="match status" value="1"/>
</dbReference>
<dbReference type="Proteomes" id="UP000002009">
    <property type="component" value="Chromosome 11"/>
</dbReference>
<evidence type="ECO:0000256" key="2">
    <source>
        <dbReference type="ARBA" id="ARBA00022676"/>
    </source>
</evidence>
<feature type="compositionally biased region" description="Basic residues" evidence="7">
    <location>
        <begin position="505"/>
        <end position="514"/>
    </location>
</feature>
<dbReference type="EMBL" id="CP001330">
    <property type="protein sequence ID" value="ACO66512.1"/>
    <property type="molecule type" value="Genomic_DNA"/>
</dbReference>
<dbReference type="InterPro" id="IPR044845">
    <property type="entry name" value="HPAT/SRGT1-like"/>
</dbReference>
<dbReference type="GO" id="GO:0016020">
    <property type="term" value="C:membrane"/>
    <property type="evidence" value="ECO:0007669"/>
    <property type="project" value="UniProtKB-SubCell"/>
</dbReference>
<evidence type="ECO:0000256" key="6">
    <source>
        <dbReference type="ARBA" id="ARBA00023136"/>
    </source>
</evidence>
<evidence type="ECO:0000256" key="1">
    <source>
        <dbReference type="ARBA" id="ARBA00004167"/>
    </source>
</evidence>
<dbReference type="AlphaFoldDB" id="C1EEC8"/>
<comment type="subcellular location">
    <subcellularLocation>
        <location evidence="1">Membrane</location>
        <topology evidence="1">Single-pass membrane protein</topology>
    </subcellularLocation>
</comment>
<feature type="compositionally biased region" description="Basic and acidic residues" evidence="7">
    <location>
        <begin position="441"/>
        <end position="452"/>
    </location>
</feature>
<dbReference type="KEGG" id="mis:MICPUN_109168"/>
<dbReference type="InterPro" id="IPR056508">
    <property type="entry name" value="HPAT-like"/>
</dbReference>
<keyword evidence="11" id="KW-1185">Reference proteome</keyword>
<dbReference type="eggNOG" id="ENOG502QQG8">
    <property type="taxonomic scope" value="Eukaryota"/>
</dbReference>
<evidence type="ECO:0000313" key="11">
    <source>
        <dbReference type="Proteomes" id="UP000002009"/>
    </source>
</evidence>
<keyword evidence="4 8" id="KW-0812">Transmembrane</keyword>
<dbReference type="PANTHER" id="PTHR31485:SF7">
    <property type="entry name" value="PEPTIDYL SERINE ALPHA-GALACTOSYLTRANSFERASE"/>
    <property type="match status" value="1"/>
</dbReference>
<feature type="region of interest" description="Disordered" evidence="7">
    <location>
        <begin position="401"/>
        <end position="426"/>
    </location>
</feature>
<dbReference type="InParanoid" id="C1EEC8"/>
<feature type="transmembrane region" description="Helical" evidence="8">
    <location>
        <begin position="478"/>
        <end position="498"/>
    </location>
</feature>
<protein>
    <recommendedName>
        <fullName evidence="9">Hydroxyproline O-arabinosyltransferase-like domain-containing protein</fullName>
    </recommendedName>
</protein>
<dbReference type="STRING" id="296587.C1EEC8"/>
<evidence type="ECO:0000256" key="5">
    <source>
        <dbReference type="ARBA" id="ARBA00022989"/>
    </source>
</evidence>
<dbReference type="OrthoDB" id="2015991at2759"/>
<dbReference type="RefSeq" id="XP_002505254.1">
    <property type="nucleotide sequence ID" value="XM_002505208.1"/>
</dbReference>
<organism evidence="10 11">
    <name type="scientific">Micromonas commoda (strain RCC299 / NOUM17 / CCMP2709)</name>
    <name type="common">Picoplanktonic green alga</name>
    <dbReference type="NCBI Taxonomy" id="296587"/>
    <lineage>
        <taxon>Eukaryota</taxon>
        <taxon>Viridiplantae</taxon>
        <taxon>Chlorophyta</taxon>
        <taxon>Mamiellophyceae</taxon>
        <taxon>Mamiellales</taxon>
        <taxon>Mamiellaceae</taxon>
        <taxon>Micromonas</taxon>
    </lineage>
</organism>
<reference evidence="10 11" key="1">
    <citation type="journal article" date="2009" name="Science">
        <title>Green evolution and dynamic adaptations revealed by genomes of the marine picoeukaryotes Micromonas.</title>
        <authorList>
            <person name="Worden A.Z."/>
            <person name="Lee J.H."/>
            <person name="Mock T."/>
            <person name="Rouze P."/>
            <person name="Simmons M.P."/>
            <person name="Aerts A.L."/>
            <person name="Allen A.E."/>
            <person name="Cuvelier M.L."/>
            <person name="Derelle E."/>
            <person name="Everett M.V."/>
            <person name="Foulon E."/>
            <person name="Grimwood J."/>
            <person name="Gundlach H."/>
            <person name="Henrissat B."/>
            <person name="Napoli C."/>
            <person name="McDonald S.M."/>
            <person name="Parker M.S."/>
            <person name="Rombauts S."/>
            <person name="Salamov A."/>
            <person name="Von Dassow P."/>
            <person name="Badger J.H."/>
            <person name="Coutinho P.M."/>
            <person name="Demir E."/>
            <person name="Dubchak I."/>
            <person name="Gentemann C."/>
            <person name="Eikrem W."/>
            <person name="Gready J.E."/>
            <person name="John U."/>
            <person name="Lanier W."/>
            <person name="Lindquist E.A."/>
            <person name="Lucas S."/>
            <person name="Mayer K.F."/>
            <person name="Moreau H."/>
            <person name="Not F."/>
            <person name="Otillar R."/>
            <person name="Panaud O."/>
            <person name="Pangilinan J."/>
            <person name="Paulsen I."/>
            <person name="Piegu B."/>
            <person name="Poliakov A."/>
            <person name="Robbens S."/>
            <person name="Schmutz J."/>
            <person name="Toulza E."/>
            <person name="Wyss T."/>
            <person name="Zelensky A."/>
            <person name="Zhou K."/>
            <person name="Armbrust E.V."/>
            <person name="Bhattacharya D."/>
            <person name="Goodenough U.W."/>
            <person name="Van de Peer Y."/>
            <person name="Grigoriev I.V."/>
        </authorList>
    </citation>
    <scope>NUCLEOTIDE SEQUENCE [LARGE SCALE GENOMIC DNA]</scope>
    <source>
        <strain evidence="11">RCC299 / NOUM17</strain>
    </source>
</reference>
<feature type="domain" description="Hydroxyproline O-arabinosyltransferase-like" evidence="9">
    <location>
        <begin position="51"/>
        <end position="295"/>
    </location>
</feature>
<dbReference type="GO" id="GO:0016757">
    <property type="term" value="F:glycosyltransferase activity"/>
    <property type="evidence" value="ECO:0007669"/>
    <property type="project" value="UniProtKB-KW"/>
</dbReference>
<evidence type="ECO:0000256" key="4">
    <source>
        <dbReference type="ARBA" id="ARBA00022692"/>
    </source>
</evidence>
<keyword evidence="2" id="KW-0328">Glycosyltransferase</keyword>
<sequence length="524" mass="59448">MIIVAILGARATEATLPAAGAASDAEKTRSEFSRRLQMAREGEPAREVDDYHYVFSADCKPYMEWQSVALYYSWVSAGAPGRFTRLLSCDDPNYPYVNSVPTHVTPLYTNIDPKDPYSAYNLPGSMMHWTQHNRTDRKWIIKLDADMIVRKPLSVTDGLEAEEGLVAAGIYGYLHGVDNEMAPMFVPADVVPRLAKVGGWEIFWASDLVKAAPLWFEYTKRVRQDPRAWWPFKGTGDVYITKESPRPWISEMYGYVFGTAMAGLRHNVEPSAQLYAGMAPWDQDSFDPFLIHYGLRIDIGDWNWDKHFELQGTAHRDKLNCELPYYPFPMVPKKHWPGSHHGTLFQPGQEEARRVEIVMELMLALNKGIRAWRHVHCGEPWPEGLSSKGLEHIVGEVTDDHAEHRAKGDGHEFERRRQHPREKSEAEMAHLEHVQAATKAKAGEDSASKESKPAPVVGGRRAGGGFKGRNVKDGMANMWLYFSFGWGLVLTVMARYLFCPPSAGKARRKGRSRRHEIPNRYYTS</sequence>
<dbReference type="PANTHER" id="PTHR31485">
    <property type="entry name" value="PEPTIDYL SERINE ALPHA-GALACTOSYLTRANSFERASE"/>
    <property type="match status" value="1"/>
</dbReference>
<name>C1EEC8_MICCC</name>
<evidence type="ECO:0000259" key="9">
    <source>
        <dbReference type="Pfam" id="PF23452"/>
    </source>
</evidence>
<keyword evidence="3" id="KW-0808">Transferase</keyword>
<gene>
    <name evidence="10" type="ORF">MICPUN_109168</name>
</gene>
<feature type="region of interest" description="Disordered" evidence="7">
    <location>
        <begin position="503"/>
        <end position="524"/>
    </location>
</feature>
<evidence type="ECO:0000256" key="3">
    <source>
        <dbReference type="ARBA" id="ARBA00022679"/>
    </source>
</evidence>
<dbReference type="GeneID" id="8247378"/>
<keyword evidence="6 8" id="KW-0472">Membrane</keyword>
<accession>C1EEC8</accession>